<evidence type="ECO:0000313" key="3">
    <source>
        <dbReference type="Proteomes" id="UP001139971"/>
    </source>
</evidence>
<name>A0A9X4BIL2_9GAMM</name>
<organism evidence="2 3">
    <name type="scientific">Tahibacter soli</name>
    <dbReference type="NCBI Taxonomy" id="2983605"/>
    <lineage>
        <taxon>Bacteria</taxon>
        <taxon>Pseudomonadati</taxon>
        <taxon>Pseudomonadota</taxon>
        <taxon>Gammaproteobacteria</taxon>
        <taxon>Lysobacterales</taxon>
        <taxon>Rhodanobacteraceae</taxon>
        <taxon>Tahibacter</taxon>
    </lineage>
</organism>
<feature type="transmembrane region" description="Helical" evidence="1">
    <location>
        <begin position="46"/>
        <end position="65"/>
    </location>
</feature>
<evidence type="ECO:0000313" key="2">
    <source>
        <dbReference type="EMBL" id="MDC8014111.1"/>
    </source>
</evidence>
<dbReference type="EMBL" id="JAOVZO020000018">
    <property type="protein sequence ID" value="MDC8014111.1"/>
    <property type="molecule type" value="Genomic_DNA"/>
</dbReference>
<dbReference type="Proteomes" id="UP001139971">
    <property type="component" value="Unassembled WGS sequence"/>
</dbReference>
<dbReference type="RefSeq" id="WP_263541751.1">
    <property type="nucleotide sequence ID" value="NZ_JAOVZO020000018.1"/>
</dbReference>
<keyword evidence="1" id="KW-0812">Transmembrane</keyword>
<sequence length="132" mass="14374">MAGFGTASSTVGPAPQRPAARIAWTWFMVGLVAWSVSPALRDYSPLAGWLSYWLVGAPLLMLVTIHRQALAARLRSILVGSQPDRGGGAAAAGSRWDRRQGWRRRAPRIAQARRVAPPRRSLVRAITAVFFA</sequence>
<reference evidence="2" key="1">
    <citation type="submission" date="2023-02" db="EMBL/GenBank/DDBJ databases">
        <title>Tahibacter soli sp. nov. isolated from soil.</title>
        <authorList>
            <person name="Baek J.H."/>
            <person name="Lee J.K."/>
            <person name="Choi D.G."/>
            <person name="Jeon C.O."/>
        </authorList>
    </citation>
    <scope>NUCLEOTIDE SEQUENCE</scope>
    <source>
        <strain evidence="2">BL</strain>
    </source>
</reference>
<keyword evidence="1" id="KW-0472">Membrane</keyword>
<proteinExistence type="predicted"/>
<keyword evidence="1" id="KW-1133">Transmembrane helix</keyword>
<feature type="transmembrane region" description="Helical" evidence="1">
    <location>
        <begin position="22"/>
        <end position="40"/>
    </location>
</feature>
<protein>
    <submittedName>
        <fullName evidence="2">Uncharacterized protein</fullName>
    </submittedName>
</protein>
<comment type="caution">
    <text evidence="2">The sequence shown here is derived from an EMBL/GenBank/DDBJ whole genome shotgun (WGS) entry which is preliminary data.</text>
</comment>
<evidence type="ECO:0000256" key="1">
    <source>
        <dbReference type="SAM" id="Phobius"/>
    </source>
</evidence>
<keyword evidence="3" id="KW-1185">Reference proteome</keyword>
<dbReference type="AlphaFoldDB" id="A0A9X4BIL2"/>
<accession>A0A9X4BIL2</accession>
<gene>
    <name evidence="2" type="ORF">OD750_016320</name>
</gene>